<dbReference type="GO" id="GO:0015485">
    <property type="term" value="F:cholesterol binding"/>
    <property type="evidence" value="ECO:0007669"/>
    <property type="project" value="TreeGrafter"/>
</dbReference>
<dbReference type="AlphaFoldDB" id="A0A7K7AEV7"/>
<reference evidence="1 2" key="1">
    <citation type="submission" date="2019-09" db="EMBL/GenBank/DDBJ databases">
        <title>Bird 10,000 Genomes (B10K) Project - Family phase.</title>
        <authorList>
            <person name="Zhang G."/>
        </authorList>
    </citation>
    <scope>NUCLEOTIDE SEQUENCE [LARGE SCALE GENOMIC DNA]</scope>
    <source>
        <strain evidence="1">B10K-MSB-04</strain>
    </source>
</reference>
<evidence type="ECO:0000313" key="2">
    <source>
        <dbReference type="Proteomes" id="UP000538817"/>
    </source>
</evidence>
<dbReference type="EMBL" id="VZSG01002719">
    <property type="protein sequence ID" value="NWX94592.1"/>
    <property type="molecule type" value="Genomic_DNA"/>
</dbReference>
<organism evidence="1 2">
    <name type="scientific">Nothoprocta pentlandii</name>
    <dbReference type="NCBI Taxonomy" id="2585814"/>
    <lineage>
        <taxon>Eukaryota</taxon>
        <taxon>Metazoa</taxon>
        <taxon>Chordata</taxon>
        <taxon>Craniata</taxon>
        <taxon>Vertebrata</taxon>
        <taxon>Euteleostomi</taxon>
        <taxon>Archelosauria</taxon>
        <taxon>Archosauria</taxon>
        <taxon>Dinosauria</taxon>
        <taxon>Saurischia</taxon>
        <taxon>Theropoda</taxon>
        <taxon>Coelurosauria</taxon>
        <taxon>Aves</taxon>
        <taxon>Palaeognathae</taxon>
        <taxon>Tinamiformes</taxon>
        <taxon>Tinamidae</taxon>
        <taxon>Nothoprocta</taxon>
    </lineage>
</organism>
<dbReference type="GO" id="GO:0015918">
    <property type="term" value="P:sterol transport"/>
    <property type="evidence" value="ECO:0007669"/>
    <property type="project" value="TreeGrafter"/>
</dbReference>
<protein>
    <submittedName>
        <fullName evidence="1">NPCL1 protein</fullName>
    </submittedName>
</protein>
<dbReference type="PANTHER" id="PTHR45727:SF3">
    <property type="entry name" value="NPC1-LIKE INTRACELLULAR CHOLESTEROL TRANSPORTER 1"/>
    <property type="match status" value="1"/>
</dbReference>
<evidence type="ECO:0000313" key="1">
    <source>
        <dbReference type="EMBL" id="NWX94592.1"/>
    </source>
</evidence>
<keyword evidence="2" id="KW-1185">Reference proteome</keyword>
<dbReference type="PANTHER" id="PTHR45727">
    <property type="entry name" value="NPC INTRACELLULAR CHOLESTEROL TRANSPORTER 1"/>
    <property type="match status" value="1"/>
</dbReference>
<proteinExistence type="predicted"/>
<feature type="non-terminal residue" evidence="1">
    <location>
        <position position="92"/>
    </location>
</feature>
<dbReference type="Proteomes" id="UP000538817">
    <property type="component" value="Unassembled WGS sequence"/>
</dbReference>
<comment type="caution">
    <text evidence="1">The sequence shown here is derived from an EMBL/GenBank/DDBJ whole genome shotgun (WGS) entry which is preliminary data.</text>
</comment>
<dbReference type="GO" id="GO:0005886">
    <property type="term" value="C:plasma membrane"/>
    <property type="evidence" value="ECO:0007669"/>
    <property type="project" value="TreeGrafter"/>
</dbReference>
<dbReference type="GO" id="GO:0030299">
    <property type="term" value="P:intestinal cholesterol absorption"/>
    <property type="evidence" value="ECO:0007669"/>
    <property type="project" value="TreeGrafter"/>
</dbReference>
<feature type="non-terminal residue" evidence="1">
    <location>
        <position position="1"/>
    </location>
</feature>
<name>A0A7K7AEV7_9AVES</name>
<dbReference type="GO" id="GO:0042632">
    <property type="term" value="P:cholesterol homeostasis"/>
    <property type="evidence" value="ECO:0007669"/>
    <property type="project" value="TreeGrafter"/>
</dbReference>
<accession>A0A7K7AEV7</accession>
<gene>
    <name evidence="1" type="primary">Npc1l1_0</name>
    <name evidence="1" type="ORF">NOTPEN_R14352</name>
</gene>
<sequence>LLQVPVGLDQELALPKVGAREPAAGGGTGALHAAAAPIPQDSYLLEYFAALNEYLSVGVPTYFVTTGGYNFSSANGTNAICSSAGCDADSLT</sequence>